<dbReference type="SUPFAM" id="SSF53659">
    <property type="entry name" value="Isocitrate/Isopropylmalate dehydrogenase-like"/>
    <property type="match status" value="1"/>
</dbReference>
<dbReference type="ExpressionAtlas" id="Q9SF26">
    <property type="expression patterns" value="baseline and differential"/>
</dbReference>
<reference evidence="2" key="2">
    <citation type="submission" date="2001-01" db="EMBL/GenBank/DDBJ databases">
        <title>Arabidopsis thaliana chromosome 3 BAC F11F8 genomic sequence.</title>
        <authorList>
            <person name="Lin X."/>
            <person name="Kaul S."/>
            <person name="Town C.D."/>
            <person name="Benito M."/>
            <person name="Creasy T.H."/>
            <person name="Haas B.J."/>
            <person name="Wu D."/>
            <person name="Maiti R."/>
            <person name="Ronning C.M."/>
            <person name="Koo H."/>
            <person name="Fujii C.Y."/>
            <person name="Utterback T.R."/>
            <person name="Barnstead M.E."/>
            <person name="Bowman C.L."/>
            <person name="White O."/>
            <person name="Nierman W.C."/>
            <person name="Fraser C.M."/>
        </authorList>
    </citation>
    <scope>NUCLEOTIDE SEQUENCE</scope>
</reference>
<evidence type="ECO:0000313" key="2">
    <source>
        <dbReference type="EMBL" id="AAF23309.1"/>
    </source>
</evidence>
<accession>Q9SF26</accession>
<evidence type="ECO:0000256" key="1">
    <source>
        <dbReference type="ARBA" id="ARBA00007769"/>
    </source>
</evidence>
<dbReference type="TAIR" id="AT3G09810"/>
<dbReference type="EMBL" id="AC016661">
    <property type="protein sequence ID" value="AAF23309.1"/>
    <property type="molecule type" value="Genomic_DNA"/>
</dbReference>
<sequence length="91" mass="9576">MTMTAFLARRLIGNGSSQILGTSSSSSGPFISVSRAFFSSSTPIKATLFPGDGIGPEIAESVKQVFTAADVVIDWDEQFVGTEVDPRTNSS</sequence>
<name>Q9SF26_ARATH</name>
<comment type="similarity">
    <text evidence="1">Belongs to the isocitrate and isopropylmalate dehydrogenases family.</text>
</comment>
<dbReference type="AlphaFoldDB" id="Q9SF26"/>
<dbReference type="Gene3D" id="3.40.718.10">
    <property type="entry name" value="Isopropylmalate Dehydrogenase"/>
    <property type="match status" value="1"/>
</dbReference>
<organism evidence="2">
    <name type="scientific">Arabidopsis thaliana</name>
    <name type="common">Mouse-ear cress</name>
    <dbReference type="NCBI Taxonomy" id="3702"/>
    <lineage>
        <taxon>Eukaryota</taxon>
        <taxon>Viridiplantae</taxon>
        <taxon>Streptophyta</taxon>
        <taxon>Embryophyta</taxon>
        <taxon>Tracheophyta</taxon>
        <taxon>Spermatophyta</taxon>
        <taxon>Magnoliopsida</taxon>
        <taxon>eudicotyledons</taxon>
        <taxon>Gunneridae</taxon>
        <taxon>Pentapetalae</taxon>
        <taxon>rosids</taxon>
        <taxon>malvids</taxon>
        <taxon>Brassicales</taxon>
        <taxon>Brassicaceae</taxon>
        <taxon>Camelineae</taxon>
        <taxon>Arabidopsis</taxon>
    </lineage>
</organism>
<protein>
    <submittedName>
        <fullName evidence="2">Putative dehydrogenase</fullName>
    </submittedName>
</protein>
<reference evidence="2" key="3">
    <citation type="submission" date="2001-03" db="EMBL/GenBank/DDBJ databases">
        <authorList>
            <person name="Town C.D."/>
            <person name="Kaul S."/>
        </authorList>
    </citation>
    <scope>NUCLEOTIDE SEQUENCE</scope>
</reference>
<dbReference type="PANTHER" id="PTHR11835">
    <property type="entry name" value="DECARBOXYLATING DEHYDROGENASES-ISOCITRATE, ISOPROPYLMALATE, TARTRATE"/>
    <property type="match status" value="1"/>
</dbReference>
<dbReference type="PANTHER" id="PTHR11835:SF61">
    <property type="entry name" value="ISOCITRATE DEHYDROGENASE [NAD] CATALYTIC SUBUNIT 6, MITOCHONDRIAL"/>
    <property type="match status" value="1"/>
</dbReference>
<reference key="1">
    <citation type="journal article" date="2000" name="Nature">
        <title>Sequence and analysis of chromosome 3 of the plant Arabidopsis thaliana.</title>
        <authorList>
            <consortium name="European Union Chromosome 3 Arabidopsis Sequencing Consortium"/>
            <consortium name="Institute for Genomic Research"/>
            <consortium name="Kazusa DNA Research Institute"/>
            <person name="Salanoubat M."/>
            <person name="Lemcke K."/>
            <person name="Rieger M."/>
            <person name="Ansorge W."/>
            <person name="Unseld M."/>
            <person name="Fartmann B."/>
            <person name="Valle G."/>
            <person name="Blocker H."/>
            <person name="Perez-Alonso M."/>
            <person name="Obermaier B."/>
            <person name="Delseny M."/>
            <person name="Boutry M."/>
            <person name="Grivell L.A."/>
            <person name="Mache R."/>
            <person name="Puigdomenech P."/>
            <person name="De Simone V."/>
            <person name="Choisne N."/>
            <person name="Artiguenave F."/>
            <person name="Robert C."/>
            <person name="Brottier P."/>
            <person name="Wincker P."/>
            <person name="Cattolico L."/>
            <person name="Weissenbach J."/>
            <person name="Saurin W."/>
            <person name="Quetier F."/>
            <person name="Schafer M."/>
            <person name="Muller-Auer S."/>
            <person name="Gabel C."/>
            <person name="Fuchs M."/>
            <person name="Benes V."/>
            <person name="Wurmbach E."/>
            <person name="Drzonek H."/>
            <person name="Erfle H."/>
            <person name="Jordan N."/>
            <person name="Bangert S."/>
            <person name="Wiedelmann R."/>
            <person name="Kranz H."/>
            <person name="Voss H."/>
            <person name="Holland R."/>
            <person name="Brandt P."/>
            <person name="Nyakatura G."/>
            <person name="Vezzi A."/>
            <person name="D'Angelo M."/>
            <person name="Pallavicini A."/>
            <person name="Toppo S."/>
            <person name="Simionati B."/>
            <person name="Conrad A."/>
            <person name="Hornischer K."/>
            <person name="Kauer G."/>
            <person name="Lohnert T.H."/>
            <person name="Nordsiek G."/>
            <person name="Reichelt J."/>
            <person name="Scharfe M."/>
            <person name="Schon O."/>
            <person name="Bargues M."/>
            <person name="Terol J."/>
            <person name="Climent J."/>
            <person name="Navarro P."/>
            <person name="Collado C."/>
            <person name="Perez-Perez A."/>
            <person name="Ottenwalder B."/>
            <person name="Duchemin D."/>
            <person name="Cooke R."/>
            <person name="Laudie M."/>
            <person name="Berger-Llauro C."/>
            <person name="Purnelle B."/>
            <person name="Masuy D."/>
            <person name="de Haan M."/>
            <person name="Maarse A.C."/>
            <person name="Alcaraz J.P."/>
            <person name="Cottet A."/>
            <person name="Casacuberta E."/>
            <person name="Monfort A."/>
            <person name="Argiriou A."/>
            <person name="flores M."/>
            <person name="Liguori R."/>
            <person name="Vitale D."/>
            <person name="Mannhaupt G."/>
            <person name="Haase D."/>
            <person name="Schoof H."/>
            <person name="Rudd S."/>
            <person name="Zaccaria P."/>
            <person name="Mewes H.W."/>
            <person name="Mayer K.F."/>
            <person name="Kaul S."/>
            <person name="Town C.D."/>
            <person name="Koo H.L."/>
            <person name="Tallon L.J."/>
            <person name="Jenkins J."/>
            <person name="Rooney T."/>
            <person name="Rizzo M."/>
            <person name="Walts A."/>
            <person name="Utterback T."/>
            <person name="Fujii C.Y."/>
            <person name="Shea T.P."/>
            <person name="Creasy T.H."/>
            <person name="Haas B."/>
            <person name="Maiti R."/>
            <person name="Wu D."/>
            <person name="Peterson J."/>
            <person name="Van Aken S."/>
            <person name="Pai G."/>
            <person name="Militscher J."/>
            <person name="Sellers P."/>
            <person name="Gill J.E."/>
            <person name="Feldblyum T.V."/>
            <person name="Preuss D."/>
            <person name="Lin X."/>
            <person name="Nierman W.C."/>
            <person name="Salzberg S.L."/>
            <person name="White O."/>
            <person name="Venter J.C."/>
            <person name="Fraser C.M."/>
            <person name="Kaneko T."/>
            <person name="Nakamura Y."/>
            <person name="Sato S."/>
            <person name="Kato T."/>
            <person name="Asamizu E."/>
            <person name="Sasamoto S."/>
            <person name="Kimura T."/>
            <person name="Idesawa K."/>
            <person name="Kawashima K."/>
            <person name="Kishida Y."/>
            <person name="Kiyokawa C."/>
            <person name="Kohara M."/>
            <person name="Matsumoto M."/>
            <person name="Matsuno A."/>
            <person name="Muraki A."/>
            <person name="Nakayama S."/>
            <person name="Nakazaki N."/>
            <person name="Shinpo S."/>
            <person name="Takeuchi C."/>
            <person name="Wada T."/>
            <person name="Watanabe A."/>
            <person name="Yamada M."/>
            <person name="Yasuda M."/>
            <person name="Tabata S."/>
        </authorList>
    </citation>
    <scope>NUCLEOTIDE SEQUENCE [LARGE SCALE GENOMIC DNA]</scope>
    <source>
        <strain>cv. Columbia</strain>
    </source>
</reference>
<proteinExistence type="inferred from homology"/>
<gene>
    <name evidence="2" type="primary">F11F8_40</name>
</gene>